<dbReference type="EMBL" id="BMFQ01000002">
    <property type="protein sequence ID" value="GGG48693.1"/>
    <property type="molecule type" value="Genomic_DNA"/>
</dbReference>
<dbReference type="SUPFAM" id="SSF81901">
    <property type="entry name" value="HCP-like"/>
    <property type="match status" value="1"/>
</dbReference>
<comment type="caution">
    <text evidence="1">The sequence shown here is derived from an EMBL/GenBank/DDBJ whole genome shotgun (WGS) entry which is preliminary data.</text>
</comment>
<keyword evidence="2" id="KW-1185">Reference proteome</keyword>
<reference evidence="1" key="1">
    <citation type="journal article" date="2014" name="Int. J. Syst. Evol. Microbiol.">
        <title>Complete genome sequence of Corynebacterium casei LMG S-19264T (=DSM 44701T), isolated from a smear-ripened cheese.</title>
        <authorList>
            <consortium name="US DOE Joint Genome Institute (JGI-PGF)"/>
            <person name="Walter F."/>
            <person name="Albersmeier A."/>
            <person name="Kalinowski J."/>
            <person name="Ruckert C."/>
        </authorList>
    </citation>
    <scope>NUCLEOTIDE SEQUENCE</scope>
    <source>
        <strain evidence="1">CGMCC 1.12751</strain>
    </source>
</reference>
<dbReference type="AlphaFoldDB" id="A0A917GK80"/>
<dbReference type="PANTHER" id="PTHR45011">
    <property type="entry name" value="DAP3-BINDING CELL DEATH ENHANCER 1"/>
    <property type="match status" value="1"/>
</dbReference>
<proteinExistence type="predicted"/>
<evidence type="ECO:0000313" key="2">
    <source>
        <dbReference type="Proteomes" id="UP000625976"/>
    </source>
</evidence>
<dbReference type="InterPro" id="IPR011990">
    <property type="entry name" value="TPR-like_helical_dom_sf"/>
</dbReference>
<dbReference type="Gene3D" id="1.25.40.10">
    <property type="entry name" value="Tetratricopeptide repeat domain"/>
    <property type="match status" value="1"/>
</dbReference>
<dbReference type="Proteomes" id="UP000625976">
    <property type="component" value="Unassembled WGS sequence"/>
</dbReference>
<sequence>MACKENTQAQTKEKTQVKTDGTAYFEAGLKALETNNMPQAFKDFLEAAKEGHIDSQFNVALMYEQGLGVSKNEKEALFWYDSSASQGNAGAQFNLGWLYENGIGTTIDFAKANEWYRKASVQGDGLAIGNLGMLYVRGQGVKENKVAGIALLLLSATVDTSPENNARNNITATRGLSTAMVTEAQALSEAMGEANNLLVPFDTYLNATE</sequence>
<dbReference type="SMART" id="SM00671">
    <property type="entry name" value="SEL1"/>
    <property type="match status" value="3"/>
</dbReference>
<dbReference type="InterPro" id="IPR006597">
    <property type="entry name" value="Sel1-like"/>
</dbReference>
<evidence type="ECO:0008006" key="3">
    <source>
        <dbReference type="Google" id="ProtNLM"/>
    </source>
</evidence>
<dbReference type="InterPro" id="IPR052748">
    <property type="entry name" value="ISR_Activator"/>
</dbReference>
<name>A0A917GK80_9FLAO</name>
<gene>
    <name evidence="1" type="ORF">GCM10010976_20050</name>
</gene>
<dbReference type="PANTHER" id="PTHR45011:SF1">
    <property type="entry name" value="DAP3-BINDING CELL DEATH ENHANCER 1"/>
    <property type="match status" value="1"/>
</dbReference>
<protein>
    <recommendedName>
        <fullName evidence="3">Sel1 repeat family protein</fullName>
    </recommendedName>
</protein>
<dbReference type="Pfam" id="PF08238">
    <property type="entry name" value="Sel1"/>
    <property type="match status" value="3"/>
</dbReference>
<accession>A0A917GK80</accession>
<evidence type="ECO:0000313" key="1">
    <source>
        <dbReference type="EMBL" id="GGG48693.1"/>
    </source>
</evidence>
<reference evidence="1" key="2">
    <citation type="submission" date="2020-09" db="EMBL/GenBank/DDBJ databases">
        <authorList>
            <person name="Sun Q."/>
            <person name="Zhou Y."/>
        </authorList>
    </citation>
    <scope>NUCLEOTIDE SEQUENCE</scope>
    <source>
        <strain evidence="1">CGMCC 1.12751</strain>
    </source>
</reference>
<organism evidence="1 2">
    <name type="scientific">Bizionia arctica</name>
    <dbReference type="NCBI Taxonomy" id="1495645"/>
    <lineage>
        <taxon>Bacteria</taxon>
        <taxon>Pseudomonadati</taxon>
        <taxon>Bacteroidota</taxon>
        <taxon>Flavobacteriia</taxon>
        <taxon>Flavobacteriales</taxon>
        <taxon>Flavobacteriaceae</taxon>
        <taxon>Bizionia</taxon>
    </lineage>
</organism>